<dbReference type="PROSITE" id="PS50886">
    <property type="entry name" value="TRBD"/>
    <property type="match status" value="1"/>
</dbReference>
<evidence type="ECO:0000256" key="1">
    <source>
        <dbReference type="ARBA" id="ARBA00003314"/>
    </source>
</evidence>
<dbReference type="Proteomes" id="UP000176850">
    <property type="component" value="Unassembled WGS sequence"/>
</dbReference>
<dbReference type="GO" id="GO:0005737">
    <property type="term" value="C:cytoplasm"/>
    <property type="evidence" value="ECO:0007669"/>
    <property type="project" value="UniProtKB-SubCell"/>
</dbReference>
<evidence type="ECO:0000256" key="16">
    <source>
        <dbReference type="PROSITE-ProRule" id="PRU00209"/>
    </source>
</evidence>
<comment type="caution">
    <text evidence="18">The sequence shown here is derived from an EMBL/GenBank/DDBJ whole genome shotgun (WGS) entry which is preliminary data.</text>
</comment>
<dbReference type="GO" id="GO:0006412">
    <property type="term" value="P:translation"/>
    <property type="evidence" value="ECO:0007669"/>
    <property type="project" value="UniProtKB-KW"/>
</dbReference>
<evidence type="ECO:0000313" key="18">
    <source>
        <dbReference type="EMBL" id="OGK19195.1"/>
    </source>
</evidence>
<evidence type="ECO:0000256" key="2">
    <source>
        <dbReference type="ARBA" id="ARBA00004496"/>
    </source>
</evidence>
<dbReference type="InterPro" id="IPR002547">
    <property type="entry name" value="tRNA-bd_dom"/>
</dbReference>
<evidence type="ECO:0000256" key="5">
    <source>
        <dbReference type="ARBA" id="ARBA00018753"/>
    </source>
</evidence>
<dbReference type="GO" id="GO:0000049">
    <property type="term" value="F:tRNA binding"/>
    <property type="evidence" value="ECO:0007669"/>
    <property type="project" value="UniProtKB-UniRule"/>
</dbReference>
<organism evidence="18 19">
    <name type="scientific">Candidatus Roizmanbacteria bacterium RIFCSPHIGHO2_01_FULL_39_24</name>
    <dbReference type="NCBI Taxonomy" id="1802032"/>
    <lineage>
        <taxon>Bacteria</taxon>
        <taxon>Candidatus Roizmaniibacteriota</taxon>
    </lineage>
</organism>
<name>A0A1F7GK10_9BACT</name>
<keyword evidence="6" id="KW-0963">Cytoplasm</keyword>
<protein>
    <recommendedName>
        <fullName evidence="5">Methionine--tRNA ligase</fullName>
        <ecNumber evidence="4">6.1.1.10</ecNumber>
    </recommendedName>
    <alternativeName>
        <fullName evidence="14">Methionyl-tRNA synthetase</fullName>
    </alternativeName>
</protein>
<dbReference type="PANTHER" id="PTHR11586:SF37">
    <property type="entry name" value="TRNA-BINDING DOMAIN-CONTAINING PROTEIN"/>
    <property type="match status" value="1"/>
</dbReference>
<evidence type="ECO:0000256" key="3">
    <source>
        <dbReference type="ARBA" id="ARBA00011738"/>
    </source>
</evidence>
<comment type="function">
    <text evidence="1">Is required not only for elongation of protein synthesis but also for the initiation of all mRNA translation through initiator tRNA(fMet) aminoacylation.</text>
</comment>
<comment type="subcellular location">
    <subcellularLocation>
        <location evidence="2">Cytoplasm</location>
    </subcellularLocation>
</comment>
<evidence type="ECO:0000256" key="6">
    <source>
        <dbReference type="ARBA" id="ARBA00022490"/>
    </source>
</evidence>
<evidence type="ECO:0000256" key="9">
    <source>
        <dbReference type="ARBA" id="ARBA00022741"/>
    </source>
</evidence>
<dbReference type="PANTHER" id="PTHR11586">
    <property type="entry name" value="TRNA-AMINOACYLATION COFACTOR ARC1 FAMILY MEMBER"/>
    <property type="match status" value="1"/>
</dbReference>
<dbReference type="EC" id="6.1.1.10" evidence="4"/>
<evidence type="ECO:0000256" key="11">
    <source>
        <dbReference type="ARBA" id="ARBA00022884"/>
    </source>
</evidence>
<evidence type="ECO:0000256" key="10">
    <source>
        <dbReference type="ARBA" id="ARBA00022840"/>
    </source>
</evidence>
<dbReference type="InterPro" id="IPR012340">
    <property type="entry name" value="NA-bd_OB-fold"/>
</dbReference>
<dbReference type="EMBL" id="MFZH01000016">
    <property type="protein sequence ID" value="OGK19195.1"/>
    <property type="molecule type" value="Genomic_DNA"/>
</dbReference>
<dbReference type="GO" id="GO:0005524">
    <property type="term" value="F:ATP binding"/>
    <property type="evidence" value="ECO:0007669"/>
    <property type="project" value="UniProtKB-KW"/>
</dbReference>
<evidence type="ECO:0000256" key="15">
    <source>
        <dbReference type="ARBA" id="ARBA00047364"/>
    </source>
</evidence>
<gene>
    <name evidence="18" type="ORF">A2799_00005</name>
</gene>
<keyword evidence="10" id="KW-0067">ATP-binding</keyword>
<evidence type="ECO:0000256" key="12">
    <source>
        <dbReference type="ARBA" id="ARBA00022917"/>
    </source>
</evidence>
<comment type="catalytic activity">
    <reaction evidence="15">
        <text>tRNA(Met) + L-methionine + ATP = L-methionyl-tRNA(Met) + AMP + diphosphate</text>
        <dbReference type="Rhea" id="RHEA:13481"/>
        <dbReference type="Rhea" id="RHEA-COMP:9667"/>
        <dbReference type="Rhea" id="RHEA-COMP:9698"/>
        <dbReference type="ChEBI" id="CHEBI:30616"/>
        <dbReference type="ChEBI" id="CHEBI:33019"/>
        <dbReference type="ChEBI" id="CHEBI:57844"/>
        <dbReference type="ChEBI" id="CHEBI:78442"/>
        <dbReference type="ChEBI" id="CHEBI:78530"/>
        <dbReference type="ChEBI" id="CHEBI:456215"/>
        <dbReference type="EC" id="6.1.1.10"/>
    </reaction>
</comment>
<comment type="subunit">
    <text evidence="3">Homodimer.</text>
</comment>
<evidence type="ECO:0000256" key="7">
    <source>
        <dbReference type="ARBA" id="ARBA00022555"/>
    </source>
</evidence>
<proteinExistence type="predicted"/>
<evidence type="ECO:0000256" key="13">
    <source>
        <dbReference type="ARBA" id="ARBA00023146"/>
    </source>
</evidence>
<keyword evidence="9" id="KW-0547">Nucleotide-binding</keyword>
<dbReference type="GO" id="GO:0004825">
    <property type="term" value="F:methionine-tRNA ligase activity"/>
    <property type="evidence" value="ECO:0007669"/>
    <property type="project" value="UniProtKB-EC"/>
</dbReference>
<evidence type="ECO:0000259" key="17">
    <source>
        <dbReference type="PROSITE" id="PS50886"/>
    </source>
</evidence>
<dbReference type="AlphaFoldDB" id="A0A1F7GK10"/>
<evidence type="ECO:0000313" key="19">
    <source>
        <dbReference type="Proteomes" id="UP000176850"/>
    </source>
</evidence>
<feature type="domain" description="TRNA-binding" evidence="17">
    <location>
        <begin position="6"/>
        <end position="107"/>
    </location>
</feature>
<dbReference type="Pfam" id="PF01588">
    <property type="entry name" value="tRNA_bind"/>
    <property type="match status" value="1"/>
</dbReference>
<dbReference type="SUPFAM" id="SSF50249">
    <property type="entry name" value="Nucleic acid-binding proteins"/>
    <property type="match status" value="1"/>
</dbReference>
<dbReference type="FunFam" id="2.40.50.140:FF:000042">
    <property type="entry name" value="Methionine--tRNA ligase"/>
    <property type="match status" value="1"/>
</dbReference>
<keyword evidence="7 16" id="KW-0820">tRNA-binding</keyword>
<reference evidence="18 19" key="1">
    <citation type="journal article" date="2016" name="Nat. Commun.">
        <title>Thousands of microbial genomes shed light on interconnected biogeochemical processes in an aquifer system.</title>
        <authorList>
            <person name="Anantharaman K."/>
            <person name="Brown C.T."/>
            <person name="Hug L.A."/>
            <person name="Sharon I."/>
            <person name="Castelle C.J."/>
            <person name="Probst A.J."/>
            <person name="Thomas B.C."/>
            <person name="Singh A."/>
            <person name="Wilkins M.J."/>
            <person name="Karaoz U."/>
            <person name="Brodie E.L."/>
            <person name="Williams K.H."/>
            <person name="Hubbard S.S."/>
            <person name="Banfield J.F."/>
        </authorList>
    </citation>
    <scope>NUCLEOTIDE SEQUENCE [LARGE SCALE GENOMIC DNA]</scope>
</reference>
<evidence type="ECO:0000256" key="8">
    <source>
        <dbReference type="ARBA" id="ARBA00022598"/>
    </source>
</evidence>
<keyword evidence="11 16" id="KW-0694">RNA-binding</keyword>
<evidence type="ECO:0000256" key="4">
    <source>
        <dbReference type="ARBA" id="ARBA00012838"/>
    </source>
</evidence>
<keyword evidence="13" id="KW-0030">Aminoacyl-tRNA synthetase</keyword>
<keyword evidence="12" id="KW-0648">Protein biosynthesis</keyword>
<keyword evidence="8" id="KW-0436">Ligase</keyword>
<accession>A0A1F7GK10</accession>
<dbReference type="Gene3D" id="2.40.50.140">
    <property type="entry name" value="Nucleic acid-binding proteins"/>
    <property type="match status" value="1"/>
</dbReference>
<dbReference type="InterPro" id="IPR051270">
    <property type="entry name" value="Tyrosine-tRNA_ligase_regulator"/>
</dbReference>
<evidence type="ECO:0000256" key="14">
    <source>
        <dbReference type="ARBA" id="ARBA00030904"/>
    </source>
</evidence>
<sequence>MITIDDFKKLDIRIGTVVSVEKIPEADKLLKFIFDIGGEERQILAGMAEFITDLDSLVGKQMPVLLNIEPRTMRGLVSHGMIMAADVDGTPILLFPQKEIPAGSVVM</sequence>